<dbReference type="PROSITE" id="PS51257">
    <property type="entry name" value="PROKAR_LIPOPROTEIN"/>
    <property type="match status" value="1"/>
</dbReference>
<reference evidence="4 5" key="1">
    <citation type="submission" date="2017-03" db="EMBL/GenBank/DDBJ databases">
        <title>An alternative strategy for trypanosome survival in the mammalian bloodstream revealed through genome and transcriptome analysis of the ubiquitous bovine parasite Trypanosoma (Megatrypanum) theileri.</title>
        <authorList>
            <person name="Kelly S."/>
            <person name="Ivens A."/>
            <person name="Mott A."/>
            <person name="O'Neill E."/>
            <person name="Emms D."/>
            <person name="Macleod O."/>
            <person name="Voorheis P."/>
            <person name="Matthews J."/>
            <person name="Matthews K."/>
            <person name="Carrington M."/>
        </authorList>
    </citation>
    <scope>NUCLEOTIDE SEQUENCE [LARGE SCALE GENOMIC DNA]</scope>
    <source>
        <strain evidence="4">Edinburgh</strain>
    </source>
</reference>
<gene>
    <name evidence="4" type="ORF">TM35_000361670</name>
</gene>
<protein>
    <submittedName>
        <fullName evidence="4">Uncharacterized protein</fullName>
    </submittedName>
</protein>
<dbReference type="EMBL" id="NBCO01000036">
    <property type="protein sequence ID" value="ORC85307.1"/>
    <property type="molecule type" value="Genomic_DNA"/>
</dbReference>
<keyword evidence="3" id="KW-0732">Signal</keyword>
<feature type="compositionally biased region" description="Low complexity" evidence="1">
    <location>
        <begin position="502"/>
        <end position="514"/>
    </location>
</feature>
<accession>A0A1X0NKZ5</accession>
<feature type="compositionally biased region" description="Polar residues" evidence="1">
    <location>
        <begin position="402"/>
        <end position="437"/>
    </location>
</feature>
<feature type="transmembrane region" description="Helical" evidence="2">
    <location>
        <begin position="296"/>
        <end position="322"/>
    </location>
</feature>
<evidence type="ECO:0000256" key="1">
    <source>
        <dbReference type="SAM" id="MobiDB-lite"/>
    </source>
</evidence>
<dbReference type="STRING" id="67003.A0A1X0NKZ5"/>
<feature type="compositionally biased region" description="Polar residues" evidence="1">
    <location>
        <begin position="452"/>
        <end position="466"/>
    </location>
</feature>
<feature type="compositionally biased region" description="Basic residues" evidence="1">
    <location>
        <begin position="523"/>
        <end position="532"/>
    </location>
</feature>
<evidence type="ECO:0000256" key="2">
    <source>
        <dbReference type="SAM" id="Phobius"/>
    </source>
</evidence>
<dbReference type="AlphaFoldDB" id="A0A1X0NKZ5"/>
<feature type="signal peptide" evidence="3">
    <location>
        <begin position="1"/>
        <end position="31"/>
    </location>
</feature>
<comment type="caution">
    <text evidence="4">The sequence shown here is derived from an EMBL/GenBank/DDBJ whole genome shotgun (WGS) entry which is preliminary data.</text>
</comment>
<dbReference type="RefSeq" id="XP_028879373.1">
    <property type="nucleotide sequence ID" value="XM_029029352.1"/>
</dbReference>
<feature type="region of interest" description="Disordered" evidence="1">
    <location>
        <begin position="337"/>
        <end position="532"/>
    </location>
</feature>
<dbReference type="GeneID" id="39989132"/>
<feature type="region of interest" description="Disordered" evidence="1">
    <location>
        <begin position="266"/>
        <end position="289"/>
    </location>
</feature>
<feature type="chain" id="PRO_5010890002" evidence="3">
    <location>
        <begin position="32"/>
        <end position="532"/>
    </location>
</feature>
<keyword evidence="2" id="KW-0472">Membrane</keyword>
<keyword evidence="2" id="KW-0812">Transmembrane</keyword>
<evidence type="ECO:0000256" key="3">
    <source>
        <dbReference type="SAM" id="SignalP"/>
    </source>
</evidence>
<evidence type="ECO:0000313" key="4">
    <source>
        <dbReference type="EMBL" id="ORC85307.1"/>
    </source>
</evidence>
<evidence type="ECO:0000313" key="5">
    <source>
        <dbReference type="Proteomes" id="UP000192257"/>
    </source>
</evidence>
<feature type="compositionally biased region" description="Low complexity" evidence="1">
    <location>
        <begin position="355"/>
        <end position="364"/>
    </location>
</feature>
<dbReference type="Proteomes" id="UP000192257">
    <property type="component" value="Unassembled WGS sequence"/>
</dbReference>
<dbReference type="OrthoDB" id="10491203at2759"/>
<keyword evidence="5" id="KW-1185">Reference proteome</keyword>
<proteinExistence type="predicted"/>
<sequence>MGKKQRTRFSAILLFFFLLVLLLWTGCPAVAQTTEKAKMYTYAILNLPYNPTESMAVTASKRCAQNGMHLAMPNKLAKAVVMEKLISQYGLQSTRILFGGYALACPTYTSLYFLVPSFNFSVYPVKGSVEECNALLGVGEGVEKVCSLNNTSLGTPIYRFDNNKTVKDCNGPIEMDYDPVKRYQLSPPSAHSHPLLGWSLKEGKGGEVMFMWENICAHDDPSCKEEEEGGVLTSVEYVMCEWESEVGKETVDFQVGSLPTIYPTVATRTDAPNDPIPTESNPFDDNSEKKHEHNDVWIIIGVAGSFFFFIILVIIVVAQFCIARNHAERIIRTESMRSSSMYGGSQRGSFGGGSMSSRRGSFASNPGGTSGYLYQKQGSSRGSFNGAPMSRQGSFNGAPMSRQGSFNGNPMQRQGSYNGNLSRQGSFSGYPSQQGSFSGYPPQQGYAVPLQRQGSFSGYPSQQGSFSGYPPQQGYAPPLQRQGSFNGPPLQRRVSFTDDPIQRQGSFSGGSSRQMAPPVNNAARRRISSGAR</sequence>
<dbReference type="VEuPathDB" id="TriTrypDB:TM35_000361670"/>
<feature type="compositionally biased region" description="Gly residues" evidence="1">
    <location>
        <begin position="345"/>
        <end position="354"/>
    </location>
</feature>
<keyword evidence="2" id="KW-1133">Transmembrane helix</keyword>
<organism evidence="4 5">
    <name type="scientific">Trypanosoma theileri</name>
    <dbReference type="NCBI Taxonomy" id="67003"/>
    <lineage>
        <taxon>Eukaryota</taxon>
        <taxon>Discoba</taxon>
        <taxon>Euglenozoa</taxon>
        <taxon>Kinetoplastea</taxon>
        <taxon>Metakinetoplastina</taxon>
        <taxon>Trypanosomatida</taxon>
        <taxon>Trypanosomatidae</taxon>
        <taxon>Trypanosoma</taxon>
    </lineage>
</organism>
<name>A0A1X0NKZ5_9TRYP</name>